<gene>
    <name evidence="15" type="ORF">JCM19275_1610</name>
</gene>
<evidence type="ECO:0000256" key="12">
    <source>
        <dbReference type="ARBA" id="ARBA00048506"/>
    </source>
</evidence>
<dbReference type="InterPro" id="IPR000794">
    <property type="entry name" value="Beta-ketoacyl_synthase"/>
</dbReference>
<dbReference type="PROSITE" id="PS52004">
    <property type="entry name" value="KS3_2"/>
    <property type="match status" value="1"/>
</dbReference>
<dbReference type="Pfam" id="PF02801">
    <property type="entry name" value="Ketoacyl-synt_C"/>
    <property type="match status" value="1"/>
</dbReference>
<dbReference type="CDD" id="cd00834">
    <property type="entry name" value="KAS_I_II"/>
    <property type="match status" value="1"/>
</dbReference>
<dbReference type="AlphaFoldDB" id="A0A090X3B2"/>
<name>A0A090X3B2_NONUL</name>
<protein>
    <recommendedName>
        <fullName evidence="8">3-oxoacyl-[acyl-carrier-protein] synthase 1</fullName>
        <ecNumber evidence="4">2.3.1.41</ecNumber>
    </recommendedName>
    <alternativeName>
        <fullName evidence="9">3-oxoacyl-[acyl-carrier-protein] synthase I</fullName>
    </alternativeName>
    <alternativeName>
        <fullName evidence="10">Beta-ketoacyl-ACP synthase I</fullName>
    </alternativeName>
</protein>
<dbReference type="SMART" id="SM00825">
    <property type="entry name" value="PKS_KS"/>
    <property type="match status" value="1"/>
</dbReference>
<evidence type="ECO:0000256" key="4">
    <source>
        <dbReference type="ARBA" id="ARBA00013191"/>
    </source>
</evidence>
<keyword evidence="7 15" id="KW-0012">Acyltransferase</keyword>
<comment type="subcellular location">
    <subcellularLocation>
        <location evidence="1">Cytoplasm</location>
    </subcellularLocation>
</comment>
<dbReference type="EMBL" id="BBNT01000006">
    <property type="protein sequence ID" value="GAL75727.1"/>
    <property type="molecule type" value="Genomic_DNA"/>
</dbReference>
<accession>A0A090X3B2</accession>
<feature type="domain" description="Ketosynthase family 3 (KS3)" evidence="14">
    <location>
        <begin position="7"/>
        <end position="426"/>
    </location>
</feature>
<dbReference type="EC" id="2.3.1.41" evidence="4"/>
<dbReference type="PANTHER" id="PTHR11712:SF306">
    <property type="entry name" value="3-OXOACYL-[ACYL-CARRIER-PROTEIN] SYNTHASE 1"/>
    <property type="match status" value="1"/>
</dbReference>
<evidence type="ECO:0000313" key="16">
    <source>
        <dbReference type="Proteomes" id="UP000029647"/>
    </source>
</evidence>
<dbReference type="PANTHER" id="PTHR11712">
    <property type="entry name" value="POLYKETIDE SYNTHASE-RELATED"/>
    <property type="match status" value="1"/>
</dbReference>
<dbReference type="GO" id="GO:0006633">
    <property type="term" value="P:fatty acid biosynthetic process"/>
    <property type="evidence" value="ECO:0007669"/>
    <property type="project" value="TreeGrafter"/>
</dbReference>
<evidence type="ECO:0000256" key="7">
    <source>
        <dbReference type="ARBA" id="ARBA00023315"/>
    </source>
</evidence>
<comment type="catalytic activity">
    <reaction evidence="12">
        <text>a fatty acyl-[ACP] + malonyl-[ACP] + H(+) = a 3-oxoacyl-[ACP] + holo-[ACP] + CO2</text>
        <dbReference type="Rhea" id="RHEA:22836"/>
        <dbReference type="Rhea" id="RHEA-COMP:9623"/>
        <dbReference type="Rhea" id="RHEA-COMP:9685"/>
        <dbReference type="Rhea" id="RHEA-COMP:9916"/>
        <dbReference type="Rhea" id="RHEA-COMP:14125"/>
        <dbReference type="ChEBI" id="CHEBI:15378"/>
        <dbReference type="ChEBI" id="CHEBI:16526"/>
        <dbReference type="ChEBI" id="CHEBI:64479"/>
        <dbReference type="ChEBI" id="CHEBI:78449"/>
        <dbReference type="ChEBI" id="CHEBI:78776"/>
        <dbReference type="ChEBI" id="CHEBI:138651"/>
        <dbReference type="EC" id="2.3.1.41"/>
    </reaction>
    <physiologicalReaction direction="left-to-right" evidence="12">
        <dbReference type="Rhea" id="RHEA:22837"/>
    </physiologicalReaction>
</comment>
<dbReference type="GO" id="GO:0004315">
    <property type="term" value="F:3-oxoacyl-[acyl-carrier-protein] synthase activity"/>
    <property type="evidence" value="ECO:0007669"/>
    <property type="project" value="UniProtKB-EC"/>
</dbReference>
<evidence type="ECO:0000256" key="9">
    <source>
        <dbReference type="ARBA" id="ARBA00041620"/>
    </source>
</evidence>
<evidence type="ECO:0000256" key="3">
    <source>
        <dbReference type="ARBA" id="ARBA00011738"/>
    </source>
</evidence>
<evidence type="ECO:0000256" key="5">
    <source>
        <dbReference type="ARBA" id="ARBA00022490"/>
    </source>
</evidence>
<keyword evidence="6 13" id="KW-0808">Transferase</keyword>
<evidence type="ECO:0000313" key="15">
    <source>
        <dbReference type="EMBL" id="GAL75727.1"/>
    </source>
</evidence>
<organism evidence="15 16">
    <name type="scientific">Nonlabens ulvanivorans</name>
    <name type="common">Persicivirga ulvanivorans</name>
    <dbReference type="NCBI Taxonomy" id="906888"/>
    <lineage>
        <taxon>Bacteria</taxon>
        <taxon>Pseudomonadati</taxon>
        <taxon>Bacteroidota</taxon>
        <taxon>Flavobacteriia</taxon>
        <taxon>Flavobacteriales</taxon>
        <taxon>Flavobacteriaceae</taxon>
        <taxon>Nonlabens</taxon>
    </lineage>
</organism>
<evidence type="ECO:0000259" key="14">
    <source>
        <dbReference type="PROSITE" id="PS52004"/>
    </source>
</evidence>
<sequence>MMSKQILKRVVITGMGVVAPNAINVSDFYKALKIGKSGLTYDQQLADLSFGCRVSGTPHLTVEHIAKYFTPLQLRGLKASGLVYGVIAGKDAFKDAGLTVADKGCALSDFGIIMGTGQSGGEKFREAIHLIDDGRVRRLGSTSVIQTMTSGVSAWLSGELGAGNMVTSNSSACCTGTEAFLMGYERIAYGKATQMLVGSTSDSGPYIWGGGFDAMRILPTGYNNHPEQASRPFSDDAAGFVPGSGAGAMVLEELDSALKRGATIYGEVLGGSLNSGGHRGSGSMTAPNGDAVQQCIQQAVEQSGVSNKDIDAINGHITATGKDGYEVCNWVEGLQLTNQFPYLNSFKSTVGHCLAAAGSIELVGAILQLKHQEIFPNQNITKLHSDINAIYPSEKIPTKVVQTDIDILIKASFGFGDVNAAVVLKRWKDELNND</sequence>
<dbReference type="Proteomes" id="UP000029647">
    <property type="component" value="Unassembled WGS sequence"/>
</dbReference>
<evidence type="ECO:0000256" key="11">
    <source>
        <dbReference type="ARBA" id="ARBA00048121"/>
    </source>
</evidence>
<evidence type="ECO:0000256" key="2">
    <source>
        <dbReference type="ARBA" id="ARBA00008467"/>
    </source>
</evidence>
<proteinExistence type="inferred from homology"/>
<comment type="similarity">
    <text evidence="2 13">Belongs to the thiolase-like superfamily. Beta-ketoacyl-ACP synthases family.</text>
</comment>
<dbReference type="InterPro" id="IPR020841">
    <property type="entry name" value="PKS_Beta-ketoAc_synthase_dom"/>
</dbReference>
<comment type="caution">
    <text evidence="15">The sequence shown here is derived from an EMBL/GenBank/DDBJ whole genome shotgun (WGS) entry which is preliminary data.</text>
</comment>
<evidence type="ECO:0000256" key="8">
    <source>
        <dbReference type="ARBA" id="ARBA00039450"/>
    </source>
</evidence>
<dbReference type="InterPro" id="IPR014030">
    <property type="entry name" value="Ketoacyl_synth_N"/>
</dbReference>
<evidence type="ECO:0000256" key="13">
    <source>
        <dbReference type="RuleBase" id="RU003694"/>
    </source>
</evidence>
<keyword evidence="5" id="KW-0963">Cytoplasm</keyword>
<dbReference type="Gene3D" id="3.40.47.10">
    <property type="match status" value="2"/>
</dbReference>
<evidence type="ECO:0000256" key="1">
    <source>
        <dbReference type="ARBA" id="ARBA00004496"/>
    </source>
</evidence>
<dbReference type="InterPro" id="IPR014031">
    <property type="entry name" value="Ketoacyl_synth_C"/>
</dbReference>
<evidence type="ECO:0000256" key="6">
    <source>
        <dbReference type="ARBA" id="ARBA00022679"/>
    </source>
</evidence>
<dbReference type="Pfam" id="PF00109">
    <property type="entry name" value="ketoacyl-synt"/>
    <property type="match status" value="1"/>
</dbReference>
<dbReference type="InterPro" id="IPR016039">
    <property type="entry name" value="Thiolase-like"/>
</dbReference>
<dbReference type="GO" id="GO:0005829">
    <property type="term" value="C:cytosol"/>
    <property type="evidence" value="ECO:0007669"/>
    <property type="project" value="TreeGrafter"/>
</dbReference>
<reference evidence="15 16" key="1">
    <citation type="journal article" date="2014" name="Genome Announc.">
        <title>Draft Genome Sequences of Marine Flavobacterium Nonlabens Strains NR17, NR24, NR27, NR32, NR33, and Ara13.</title>
        <authorList>
            <person name="Nakanishi M."/>
            <person name="Meirelles P."/>
            <person name="Suzuki R."/>
            <person name="Takatani N."/>
            <person name="Mino S."/>
            <person name="Suda W."/>
            <person name="Oshima K."/>
            <person name="Hattori M."/>
            <person name="Ohkuma M."/>
            <person name="Hosokawa M."/>
            <person name="Miyashita K."/>
            <person name="Thompson F.L."/>
            <person name="Niwa A."/>
            <person name="Sawabe T."/>
            <person name="Sawabe T."/>
        </authorList>
    </citation>
    <scope>NUCLEOTIDE SEQUENCE [LARGE SCALE GENOMIC DNA]</scope>
    <source>
        <strain evidence="16">JCM19275</strain>
    </source>
</reference>
<comment type="subunit">
    <text evidence="3">Homodimer.</text>
</comment>
<dbReference type="SUPFAM" id="SSF53901">
    <property type="entry name" value="Thiolase-like"/>
    <property type="match status" value="2"/>
</dbReference>
<comment type="catalytic activity">
    <reaction evidence="11">
        <text>(3Z)-decenoyl-[ACP] + malonyl-[ACP] + H(+) = 3-oxo-(5Z)-dodecenoyl-[ACP] + holo-[ACP] + CO2</text>
        <dbReference type="Rhea" id="RHEA:54940"/>
        <dbReference type="Rhea" id="RHEA-COMP:9623"/>
        <dbReference type="Rhea" id="RHEA-COMP:9685"/>
        <dbReference type="Rhea" id="RHEA-COMP:9927"/>
        <dbReference type="Rhea" id="RHEA-COMP:14042"/>
        <dbReference type="ChEBI" id="CHEBI:15378"/>
        <dbReference type="ChEBI" id="CHEBI:16526"/>
        <dbReference type="ChEBI" id="CHEBI:64479"/>
        <dbReference type="ChEBI" id="CHEBI:78449"/>
        <dbReference type="ChEBI" id="CHEBI:78798"/>
        <dbReference type="ChEBI" id="CHEBI:138410"/>
    </reaction>
    <physiologicalReaction direction="left-to-right" evidence="11">
        <dbReference type="Rhea" id="RHEA:54941"/>
    </physiologicalReaction>
</comment>
<evidence type="ECO:0000256" key="10">
    <source>
        <dbReference type="ARBA" id="ARBA00042143"/>
    </source>
</evidence>